<keyword evidence="2" id="KW-0812">Transmembrane</keyword>
<reference evidence="3" key="1">
    <citation type="journal article" date="2020" name="Stud. Mycol.">
        <title>101 Dothideomycetes genomes: a test case for predicting lifestyles and emergence of pathogens.</title>
        <authorList>
            <person name="Haridas S."/>
            <person name="Albert R."/>
            <person name="Binder M."/>
            <person name="Bloem J."/>
            <person name="Labutti K."/>
            <person name="Salamov A."/>
            <person name="Andreopoulos B."/>
            <person name="Baker S."/>
            <person name="Barry K."/>
            <person name="Bills G."/>
            <person name="Bluhm B."/>
            <person name="Cannon C."/>
            <person name="Castanera R."/>
            <person name="Culley D."/>
            <person name="Daum C."/>
            <person name="Ezra D."/>
            <person name="Gonzalez J."/>
            <person name="Henrissat B."/>
            <person name="Kuo A."/>
            <person name="Liang C."/>
            <person name="Lipzen A."/>
            <person name="Lutzoni F."/>
            <person name="Magnuson J."/>
            <person name="Mondo S."/>
            <person name="Nolan M."/>
            <person name="Ohm R."/>
            <person name="Pangilinan J."/>
            <person name="Park H.-J."/>
            <person name="Ramirez L."/>
            <person name="Alfaro M."/>
            <person name="Sun H."/>
            <person name="Tritt A."/>
            <person name="Yoshinaga Y."/>
            <person name="Zwiers L.-H."/>
            <person name="Turgeon B."/>
            <person name="Goodwin S."/>
            <person name="Spatafora J."/>
            <person name="Crous P."/>
            <person name="Grigoriev I."/>
        </authorList>
    </citation>
    <scope>NUCLEOTIDE SEQUENCE</scope>
    <source>
        <strain evidence="3">CBS 109.77</strain>
    </source>
</reference>
<evidence type="ECO:0000256" key="1">
    <source>
        <dbReference type="SAM" id="MobiDB-lite"/>
    </source>
</evidence>
<proteinExistence type="predicted"/>
<keyword evidence="4" id="KW-1185">Reference proteome</keyword>
<evidence type="ECO:0000256" key="2">
    <source>
        <dbReference type="SAM" id="Phobius"/>
    </source>
</evidence>
<keyword evidence="2" id="KW-1133">Transmembrane helix</keyword>
<dbReference type="Proteomes" id="UP000799757">
    <property type="component" value="Unassembled WGS sequence"/>
</dbReference>
<accession>A0A6A6WQN1</accession>
<dbReference type="AlphaFoldDB" id="A0A6A6WQN1"/>
<keyword evidence="2" id="KW-0472">Membrane</keyword>
<sequence>MSYDLIHWVLDKMNPLVSSRPYRALEWCDEENMPRAIRQCCQNMLLQNWNRRLPWIQMQSPAKTACVRLEIIVNDVAIYDEIPLNVIDFCAGSGGPTPIFEGLINGNRTRDGLAPLQFVLSDLWPNITAWEEHSKKSDNLTYIEQSVDAAHPPPIALSVNSPRGVSYADTKHDPEEKPAGCSPNRIFRLFNLSFHHLGDEEARRVLRSTLVNADGIAIIELQDRRLGCMLLMALNIFLVLLVTPFWFSPFRRQRRWQNVVHLLLTYSGILPVVLCWDGLASCLRTREFEEVMASIGEIEGVTPRITYDCENETVDKYCEINEWTFTWRRQMHTFPFGYVNWITGVRKPDSRRLDSMQATAGSSTSPSNADSNRSQSSASSGLKVE</sequence>
<evidence type="ECO:0000313" key="3">
    <source>
        <dbReference type="EMBL" id="KAF2786273.1"/>
    </source>
</evidence>
<feature type="region of interest" description="Disordered" evidence="1">
    <location>
        <begin position="353"/>
        <end position="385"/>
    </location>
</feature>
<feature type="transmembrane region" description="Helical" evidence="2">
    <location>
        <begin position="229"/>
        <end position="247"/>
    </location>
</feature>
<evidence type="ECO:0000313" key="4">
    <source>
        <dbReference type="Proteomes" id="UP000799757"/>
    </source>
</evidence>
<feature type="transmembrane region" description="Helical" evidence="2">
    <location>
        <begin position="259"/>
        <end position="279"/>
    </location>
</feature>
<name>A0A6A6WQN1_9PLEO</name>
<protein>
    <submittedName>
        <fullName evidence="3">Uncharacterized protein</fullName>
    </submittedName>
</protein>
<dbReference type="EMBL" id="MU002501">
    <property type="protein sequence ID" value="KAF2786273.1"/>
    <property type="molecule type" value="Genomic_DNA"/>
</dbReference>
<dbReference type="OrthoDB" id="2101715at2759"/>
<organism evidence="3 4">
    <name type="scientific">Melanomma pulvis-pyrius CBS 109.77</name>
    <dbReference type="NCBI Taxonomy" id="1314802"/>
    <lineage>
        <taxon>Eukaryota</taxon>
        <taxon>Fungi</taxon>
        <taxon>Dikarya</taxon>
        <taxon>Ascomycota</taxon>
        <taxon>Pezizomycotina</taxon>
        <taxon>Dothideomycetes</taxon>
        <taxon>Pleosporomycetidae</taxon>
        <taxon>Pleosporales</taxon>
        <taxon>Melanommataceae</taxon>
        <taxon>Melanomma</taxon>
    </lineage>
</organism>
<gene>
    <name evidence="3" type="ORF">K505DRAFT_260219</name>
</gene>
<feature type="compositionally biased region" description="Low complexity" evidence="1">
    <location>
        <begin position="365"/>
        <end position="385"/>
    </location>
</feature>